<protein>
    <submittedName>
        <fullName evidence="1">RasGAP protein</fullName>
    </submittedName>
</protein>
<accession>A0ACC1HD21</accession>
<keyword evidence="2" id="KW-1185">Reference proteome</keyword>
<gene>
    <name evidence="1" type="primary">gap1</name>
    <name evidence="1" type="ORF">EV182_003234</name>
</gene>
<dbReference type="EMBL" id="JAMZIH010005949">
    <property type="protein sequence ID" value="KAJ1674458.1"/>
    <property type="molecule type" value="Genomic_DNA"/>
</dbReference>
<name>A0ACC1HD21_9FUNG</name>
<proteinExistence type="predicted"/>
<sequence>MASSQGTYASAQLGRNKGISGLQQRELSSPSSLAPAPDSDANGDVTCTKSSRSSGKRGSVSAFFSMVAEQDEEAQDELGQAQRELRELKAHISIQSKVNYSLEKDVRWMDGRIATIIHDRMAAEDVKELVTQLDNVKINNTNYFPDKNKMDYYSNLFFLLQSEPRHIATLTRLVTLSEMDTLLQTVMFTLYGNQYESREEHLLLTMFQLVLAAQFETTSEFGNLLRANTPVSRMMTTYTRRGPGQAYLKQVLAEEIDRVNSESKQNLEINPLKVYEEILQTREDSDQPTDDMPRGITSEQAAAHPLVQQEVIPRIKEIERITSRFLDTIIANINLVPYGIRWICKQIKSLTKRKYPHAKEAAVCSLIGGFFFLRFINPAIVTPQAYMLIKSDSLAKHPRRTLTLVAKLLQNLANKPSYSKEAYMESFAPFIQNNLGRINRFFNDLCEVSDFYESLEMDQYMALTKREITLNITLNELYNTHALLVQYRHAMESEQESRLCELLDKLGSAPHLVPRNENASLDLYLFTDWETPIVSELSGLNADNALTHRDLLYMETKSILVQIIRSMPTLSLTPESAKYQHQLQRNQRPHTLSSVDLPFIAEQAAMSKDPVLVRKGIKAREMLHELDRLGVVDPTESRNQLADEVMRELAHLGSLRSKITKEIDSLRQVYQTIVGHNEYLQSQLDTYKEYLNNARLQNQTAKSQRKGKKGLTPISIRQYYHGSTPKSSPGGPLSATPANLTCTPLRSAPISASAMAGNNSLPLASPTSAVSSPVHGSNSLARVGPYEFSHRELEREMVICESKIPVSRQEKVEFWLEYQPSQKAFNFDMRLKDRPKPILHMEIRWDDLITRSNDNIQVLDL</sequence>
<dbReference type="Proteomes" id="UP001145114">
    <property type="component" value="Unassembled WGS sequence"/>
</dbReference>
<feature type="non-terminal residue" evidence="1">
    <location>
        <position position="861"/>
    </location>
</feature>
<evidence type="ECO:0000313" key="1">
    <source>
        <dbReference type="EMBL" id="KAJ1674458.1"/>
    </source>
</evidence>
<reference evidence="1" key="1">
    <citation type="submission" date="2022-06" db="EMBL/GenBank/DDBJ databases">
        <title>Phylogenomic reconstructions and comparative analyses of Kickxellomycotina fungi.</title>
        <authorList>
            <person name="Reynolds N.K."/>
            <person name="Stajich J.E."/>
            <person name="Barry K."/>
            <person name="Grigoriev I.V."/>
            <person name="Crous P."/>
            <person name="Smith M.E."/>
        </authorList>
    </citation>
    <scope>NUCLEOTIDE SEQUENCE</scope>
    <source>
        <strain evidence="1">RSA 2271</strain>
    </source>
</reference>
<organism evidence="1 2">
    <name type="scientific">Spiromyces aspiralis</name>
    <dbReference type="NCBI Taxonomy" id="68401"/>
    <lineage>
        <taxon>Eukaryota</taxon>
        <taxon>Fungi</taxon>
        <taxon>Fungi incertae sedis</taxon>
        <taxon>Zoopagomycota</taxon>
        <taxon>Kickxellomycotina</taxon>
        <taxon>Kickxellomycetes</taxon>
        <taxon>Kickxellales</taxon>
        <taxon>Kickxellaceae</taxon>
        <taxon>Spiromyces</taxon>
    </lineage>
</organism>
<evidence type="ECO:0000313" key="2">
    <source>
        <dbReference type="Proteomes" id="UP001145114"/>
    </source>
</evidence>
<comment type="caution">
    <text evidence="1">The sequence shown here is derived from an EMBL/GenBank/DDBJ whole genome shotgun (WGS) entry which is preliminary data.</text>
</comment>